<dbReference type="AlphaFoldDB" id="U6LN92"/>
<keyword evidence="2" id="KW-1185">Reference proteome</keyword>
<accession>U6LN92</accession>
<reference evidence="1" key="1">
    <citation type="submission" date="2013-10" db="EMBL/GenBank/DDBJ databases">
        <title>Genomic analysis of the causative agents of coccidiosis in chickens.</title>
        <authorList>
            <person name="Reid A.J."/>
            <person name="Blake D."/>
            <person name="Billington K."/>
            <person name="Browne H."/>
            <person name="Dunn M."/>
            <person name="Hung S."/>
            <person name="Kawahara F."/>
            <person name="Miranda-Saavedra D."/>
            <person name="Mourier T."/>
            <person name="Nagra H."/>
            <person name="Otto T.D."/>
            <person name="Rawlings N."/>
            <person name="Sanchez A."/>
            <person name="Sanders M."/>
            <person name="Subramaniam C."/>
            <person name="Tay Y."/>
            <person name="Dear P."/>
            <person name="Doerig C."/>
            <person name="Gruber A."/>
            <person name="Parkinson J."/>
            <person name="Shirley M."/>
            <person name="Wan K.L."/>
            <person name="Berriman M."/>
            <person name="Tomley F."/>
            <person name="Pain A."/>
        </authorList>
    </citation>
    <scope>NUCLEOTIDE SEQUENCE [LARGE SCALE GENOMIC DNA]</scope>
    <source>
        <strain evidence="1">Houghton</strain>
    </source>
</reference>
<reference evidence="1" key="2">
    <citation type="submission" date="2013-10" db="EMBL/GenBank/DDBJ databases">
        <authorList>
            <person name="Aslett M."/>
        </authorList>
    </citation>
    <scope>NUCLEOTIDE SEQUENCE [LARGE SCALE GENOMIC DNA]</scope>
    <source>
        <strain evidence="1">Houghton</strain>
    </source>
</reference>
<protein>
    <submittedName>
        <fullName evidence="1">Uncharacterized protein</fullName>
    </submittedName>
</protein>
<name>U6LN92_9EIME</name>
<sequence>MCGGWNGGVTRDSSAVGCPFGTYTKQEFPGICIPCPPGFQCPDPQGVPEPCPPGTNSLGGRRECSPAPAGSIVERGKEHLPPRPCEEGLRPLELAGQWWCGIGYDDASEVLDASGRPARSSATDNLVISRSSSIPDLCKLEDLDYLVCSQYTQPTKWCPIYSLSSSGAADIPPEFFRKPFFLQGGAFAEWFVSCGYTRSLDDTERVRHCS</sequence>
<gene>
    <name evidence="1" type="ORF">EBH_0074010</name>
</gene>
<organism evidence="1 2">
    <name type="scientific">Eimeria brunetti</name>
    <dbReference type="NCBI Taxonomy" id="51314"/>
    <lineage>
        <taxon>Eukaryota</taxon>
        <taxon>Sar</taxon>
        <taxon>Alveolata</taxon>
        <taxon>Apicomplexa</taxon>
        <taxon>Conoidasida</taxon>
        <taxon>Coccidia</taxon>
        <taxon>Eucoccidiorida</taxon>
        <taxon>Eimeriorina</taxon>
        <taxon>Eimeriidae</taxon>
        <taxon>Eimeria</taxon>
    </lineage>
</organism>
<evidence type="ECO:0000313" key="1">
    <source>
        <dbReference type="EMBL" id="CDJ50024.1"/>
    </source>
</evidence>
<dbReference type="VEuPathDB" id="ToxoDB:EBH_0074010"/>
<dbReference type="OrthoDB" id="439917at2759"/>
<dbReference type="EMBL" id="HG711993">
    <property type="protein sequence ID" value="CDJ50024.1"/>
    <property type="molecule type" value="Genomic_DNA"/>
</dbReference>
<evidence type="ECO:0000313" key="2">
    <source>
        <dbReference type="Proteomes" id="UP000030750"/>
    </source>
</evidence>
<dbReference type="SUPFAM" id="SSF57184">
    <property type="entry name" value="Growth factor receptor domain"/>
    <property type="match status" value="1"/>
</dbReference>
<proteinExistence type="predicted"/>
<dbReference type="InterPro" id="IPR009030">
    <property type="entry name" value="Growth_fac_rcpt_cys_sf"/>
</dbReference>
<dbReference type="Proteomes" id="UP000030750">
    <property type="component" value="Unassembled WGS sequence"/>
</dbReference>